<dbReference type="EMBL" id="CP003191">
    <property type="protein sequence ID" value="AEW19714.1"/>
    <property type="molecule type" value="Genomic_DNA"/>
</dbReference>
<dbReference type="KEGG" id="tfo:BFO_1420"/>
<evidence type="ECO:0000313" key="1">
    <source>
        <dbReference type="EMBL" id="AEW19714.1"/>
    </source>
</evidence>
<protein>
    <submittedName>
        <fullName evidence="1">Uncharacterized protein</fullName>
    </submittedName>
</protein>
<dbReference type="Proteomes" id="UP000005436">
    <property type="component" value="Chromosome"/>
</dbReference>
<name>G8UKN0_TANFA</name>
<dbReference type="AlphaFoldDB" id="G8UKN0"/>
<accession>G8UKN0</accession>
<proteinExistence type="predicted"/>
<dbReference type="HOGENOM" id="CLU_3223128_0_0_10"/>
<keyword evidence="2" id="KW-1185">Reference proteome</keyword>
<reference evidence="2" key="1">
    <citation type="submission" date="2011-12" db="EMBL/GenBank/DDBJ databases">
        <title>Complete sequence of Tannerella forsythia ATCC 43037.</title>
        <authorList>
            <person name="Dewhirst F."/>
            <person name="Tanner A."/>
            <person name="Izard J."/>
            <person name="Brinkac L."/>
            <person name="Durkin A.S."/>
            <person name="Hostetler J."/>
            <person name="Shetty J."/>
            <person name="Torralba M."/>
            <person name="Gill S."/>
            <person name="Nelson K."/>
        </authorList>
    </citation>
    <scope>NUCLEOTIDE SEQUENCE [LARGE SCALE GENOMIC DNA]</scope>
    <source>
        <strain evidence="2">ATCC 43037 / JCM 10827 / CCUG 33226 / KCTC 5666 / FDC 338</strain>
    </source>
</reference>
<gene>
    <name evidence="1" type="ordered locus">BFO_1420</name>
</gene>
<sequence>MNIVLCFFSTNNLDKSDTCCCFVTEIYDLFDWCKNRTKGNHGRT</sequence>
<organism evidence="1 2">
    <name type="scientific">Tannerella forsythia (strain ATCC 43037 / JCM 10827 / CCUG 21028 A / KCTC 5666 / FDC 338)</name>
    <name type="common">Bacteroides forsythus</name>
    <dbReference type="NCBI Taxonomy" id="203275"/>
    <lineage>
        <taxon>Bacteria</taxon>
        <taxon>Pseudomonadati</taxon>
        <taxon>Bacteroidota</taxon>
        <taxon>Bacteroidia</taxon>
        <taxon>Bacteroidales</taxon>
        <taxon>Tannerellaceae</taxon>
        <taxon>Tannerella</taxon>
    </lineage>
</organism>
<evidence type="ECO:0000313" key="2">
    <source>
        <dbReference type="Proteomes" id="UP000005436"/>
    </source>
</evidence>